<protein>
    <submittedName>
        <fullName evidence="2">Beta-lactamase</fullName>
    </submittedName>
</protein>
<dbReference type="GO" id="GO:0042781">
    <property type="term" value="F:3'-tRNA processing endoribonuclease activity"/>
    <property type="evidence" value="ECO:0007669"/>
    <property type="project" value="TreeGrafter"/>
</dbReference>
<dbReference type="HOGENOM" id="CLU_031317_3_2_5"/>
<dbReference type="Proteomes" id="UP000018542">
    <property type="component" value="Chromosome"/>
</dbReference>
<dbReference type="EMBL" id="CP006912">
    <property type="protein sequence ID" value="AHB48960.1"/>
    <property type="molecule type" value="Genomic_DNA"/>
</dbReference>
<evidence type="ECO:0000313" key="3">
    <source>
        <dbReference type="Proteomes" id="UP000018542"/>
    </source>
</evidence>
<dbReference type="SUPFAM" id="SSF56281">
    <property type="entry name" value="Metallo-hydrolase/oxidoreductase"/>
    <property type="match status" value="1"/>
</dbReference>
<dbReference type="PANTHER" id="PTHR46018">
    <property type="entry name" value="ZINC PHOSPHODIESTERASE ELAC PROTEIN 1"/>
    <property type="match status" value="1"/>
</dbReference>
<evidence type="ECO:0000259" key="1">
    <source>
        <dbReference type="SMART" id="SM00849"/>
    </source>
</evidence>
<organism evidence="2 3">
    <name type="scientific">Hyphomicrobium nitrativorans NL23</name>
    <dbReference type="NCBI Taxonomy" id="1029756"/>
    <lineage>
        <taxon>Bacteria</taxon>
        <taxon>Pseudomonadati</taxon>
        <taxon>Pseudomonadota</taxon>
        <taxon>Alphaproteobacteria</taxon>
        <taxon>Hyphomicrobiales</taxon>
        <taxon>Hyphomicrobiaceae</taxon>
        <taxon>Hyphomicrobium</taxon>
    </lineage>
</organism>
<reference evidence="2 3" key="1">
    <citation type="journal article" date="2014" name="Genome Announc.">
        <title>Complete Genome Sequence of Hyphomicrobium nitrativorans Strain NL23, a Denitrifying Bacterium Isolated from Biofilm of a Methanol-Fed Denitrification System Treating Seawater at the Montreal Biodome.</title>
        <authorList>
            <person name="Martineau C."/>
            <person name="Villeneuve C."/>
            <person name="Mauffrey F."/>
            <person name="Villemur R."/>
        </authorList>
    </citation>
    <scope>NUCLEOTIDE SEQUENCE [LARGE SCALE GENOMIC DNA]</scope>
    <source>
        <strain evidence="2">NL23</strain>
    </source>
</reference>
<evidence type="ECO:0000313" key="2">
    <source>
        <dbReference type="EMBL" id="AHB48960.1"/>
    </source>
</evidence>
<feature type="domain" description="Metallo-beta-lactamase" evidence="1">
    <location>
        <begin position="18"/>
        <end position="219"/>
    </location>
</feature>
<gene>
    <name evidence="2" type="ORF">W911_11975</name>
</gene>
<dbReference type="PATRIC" id="fig|1029756.8.peg.2486"/>
<dbReference type="PANTHER" id="PTHR46018:SF7">
    <property type="entry name" value="RIBONUCLEASE Z"/>
    <property type="match status" value="1"/>
</dbReference>
<dbReference type="KEGG" id="hni:W911_11975"/>
<accession>V5SFZ3</accession>
<dbReference type="OrthoDB" id="9800940at2"/>
<dbReference type="InterPro" id="IPR036866">
    <property type="entry name" value="RibonucZ/Hydroxyglut_hydro"/>
</dbReference>
<proteinExistence type="predicted"/>
<dbReference type="STRING" id="1029756.W911_11975"/>
<dbReference type="InterPro" id="IPR001279">
    <property type="entry name" value="Metallo-B-lactamas"/>
</dbReference>
<sequence>MKLTVIGSSDAFGSGGRLQTCFHVAWSGGEFLIDCGATSLIGLEREGIDPNGISTIFISHLHGDHFSGLVWWLIHALHVAKRTVPLTVVGPEGIKERFEAAAEALFPGATANPRRFDLAFRTYRDFVPLDERGVRVTPFVVSHPSGATSYALRFEVDGKVLAFSGDTEWVETLLPTANGADLFICECFGFEMEARYHLNWRTIEPNLGKLGARSVLLTHLGPEALANRERMIHPIVAIAEDGLRRDI</sequence>
<dbReference type="CDD" id="cd07740">
    <property type="entry name" value="metallo-hydrolase-like_MBL-fold"/>
    <property type="match status" value="1"/>
</dbReference>
<name>V5SFZ3_9HYPH</name>
<dbReference type="Pfam" id="PF23023">
    <property type="entry name" value="Anti-Pycsar_Apyc1"/>
    <property type="match status" value="1"/>
</dbReference>
<dbReference type="RefSeq" id="WP_023787735.1">
    <property type="nucleotide sequence ID" value="NC_022997.1"/>
</dbReference>
<dbReference type="Gene3D" id="3.60.15.10">
    <property type="entry name" value="Ribonuclease Z/Hydroxyacylglutathione hydrolase-like"/>
    <property type="match status" value="1"/>
</dbReference>
<dbReference type="AlphaFoldDB" id="V5SFZ3"/>
<keyword evidence="3" id="KW-1185">Reference proteome</keyword>
<dbReference type="SMART" id="SM00849">
    <property type="entry name" value="Lactamase_B"/>
    <property type="match status" value="1"/>
</dbReference>